<comment type="subcellular location">
    <subcellularLocation>
        <location evidence="1">Cell membrane</location>
        <topology evidence="1">Multi-pass membrane protein</topology>
    </subcellularLocation>
</comment>
<accession>A0A1F6C4Q8</accession>
<evidence type="ECO:0000256" key="5">
    <source>
        <dbReference type="ARBA" id="ARBA00023136"/>
    </source>
</evidence>
<dbReference type="AlphaFoldDB" id="A0A1F6C4Q8"/>
<protein>
    <recommendedName>
        <fullName evidence="10">Amino acid permease/ SLC12A domain-containing protein</fullName>
    </recommendedName>
</protein>
<reference evidence="8 9" key="1">
    <citation type="journal article" date="2016" name="Nat. Commun.">
        <title>Thousands of microbial genomes shed light on interconnected biogeochemical processes in an aquifer system.</title>
        <authorList>
            <person name="Anantharaman K."/>
            <person name="Brown C.T."/>
            <person name="Hug L.A."/>
            <person name="Sharon I."/>
            <person name="Castelle C.J."/>
            <person name="Probst A.J."/>
            <person name="Thomas B.C."/>
            <person name="Singh A."/>
            <person name="Wilkins M.J."/>
            <person name="Karaoz U."/>
            <person name="Brodie E.L."/>
            <person name="Williams K.H."/>
            <person name="Hubbard S.S."/>
            <person name="Banfield J.F."/>
        </authorList>
    </citation>
    <scope>NUCLEOTIDE SEQUENCE [LARGE SCALE GENOMIC DNA]</scope>
    <source>
        <strain evidence="9">RIFCSPLOWO2_12_FULL_64_10</strain>
    </source>
</reference>
<comment type="caution">
    <text evidence="8">The sequence shown here is derived from an EMBL/GenBank/DDBJ whole genome shotgun (WGS) entry which is preliminary data.</text>
</comment>
<proteinExistence type="predicted"/>
<dbReference type="InterPro" id="IPR002293">
    <property type="entry name" value="AA/rel_permease1"/>
</dbReference>
<sequence>MPSDTDPPGGLHKKTNWWGAFVIGLAGTILVTGVAPFAVQSVGAASIPLFFFVTGAGVILCFCLAELAAAMPDRTGGMPSYAYETFRGLGPGVARHIGGISAWGYGLGWFPVAPINMILAARYIATLWGIPLGQEFTPISAPINETVIWISVAGLLLLFIPCYLGIRLGAGFATLFGVVSMVPLTLLVFLPFFKPETLHWSNVSGFPLADPTVRVAVRDLHLLEHGLPALRLPGPDRLLPVSPPAPRPEAPRAHARLPELRRPGHRPLLRVRLDLRRLPRLRHRRGRRQAE</sequence>
<dbReference type="GO" id="GO:0022857">
    <property type="term" value="F:transmembrane transporter activity"/>
    <property type="evidence" value="ECO:0007669"/>
    <property type="project" value="InterPro"/>
</dbReference>
<feature type="transmembrane region" description="Helical" evidence="7">
    <location>
        <begin position="172"/>
        <end position="193"/>
    </location>
</feature>
<keyword evidence="5 7" id="KW-0472">Membrane</keyword>
<feature type="transmembrane region" description="Helical" evidence="7">
    <location>
        <begin position="17"/>
        <end position="37"/>
    </location>
</feature>
<evidence type="ECO:0000313" key="8">
    <source>
        <dbReference type="EMBL" id="OGG44058.1"/>
    </source>
</evidence>
<evidence type="ECO:0000256" key="1">
    <source>
        <dbReference type="ARBA" id="ARBA00004651"/>
    </source>
</evidence>
<evidence type="ECO:0000256" key="2">
    <source>
        <dbReference type="ARBA" id="ARBA00022475"/>
    </source>
</evidence>
<dbReference type="EMBL" id="MFKF01000418">
    <property type="protein sequence ID" value="OGG44058.1"/>
    <property type="molecule type" value="Genomic_DNA"/>
</dbReference>
<evidence type="ECO:0000256" key="4">
    <source>
        <dbReference type="ARBA" id="ARBA00022989"/>
    </source>
</evidence>
<evidence type="ECO:0000256" key="3">
    <source>
        <dbReference type="ARBA" id="ARBA00022692"/>
    </source>
</evidence>
<dbReference type="PANTHER" id="PTHR42770">
    <property type="entry name" value="AMINO ACID TRANSPORTER-RELATED"/>
    <property type="match status" value="1"/>
</dbReference>
<dbReference type="InterPro" id="IPR050367">
    <property type="entry name" value="APC_superfamily"/>
</dbReference>
<evidence type="ECO:0008006" key="10">
    <source>
        <dbReference type="Google" id="ProtNLM"/>
    </source>
</evidence>
<dbReference type="GO" id="GO:0005886">
    <property type="term" value="C:plasma membrane"/>
    <property type="evidence" value="ECO:0007669"/>
    <property type="project" value="UniProtKB-SubCell"/>
</dbReference>
<dbReference type="PANTHER" id="PTHR42770:SF7">
    <property type="entry name" value="MEMBRANE PROTEIN"/>
    <property type="match status" value="1"/>
</dbReference>
<feature type="transmembrane region" description="Helical" evidence="7">
    <location>
        <begin position="146"/>
        <end position="166"/>
    </location>
</feature>
<evidence type="ECO:0000256" key="7">
    <source>
        <dbReference type="SAM" id="Phobius"/>
    </source>
</evidence>
<dbReference type="Proteomes" id="UP000178606">
    <property type="component" value="Unassembled WGS sequence"/>
</dbReference>
<dbReference type="Gene3D" id="1.20.1740.10">
    <property type="entry name" value="Amino acid/polyamine transporter I"/>
    <property type="match status" value="1"/>
</dbReference>
<organism evidence="8 9">
    <name type="scientific">Handelsmanbacteria sp. (strain RIFCSPLOWO2_12_FULL_64_10)</name>
    <dbReference type="NCBI Taxonomy" id="1817868"/>
    <lineage>
        <taxon>Bacteria</taxon>
        <taxon>Candidatus Handelsmaniibacteriota</taxon>
    </lineage>
</organism>
<dbReference type="Pfam" id="PF13520">
    <property type="entry name" value="AA_permease_2"/>
    <property type="match status" value="1"/>
</dbReference>
<feature type="transmembrane region" description="Helical" evidence="7">
    <location>
        <begin position="102"/>
        <end position="125"/>
    </location>
</feature>
<gene>
    <name evidence="8" type="ORF">A3F84_28040</name>
</gene>
<name>A0A1F6C4Q8_HANXR</name>
<feature type="compositionally biased region" description="Basic and acidic residues" evidence="6">
    <location>
        <begin position="249"/>
        <end position="259"/>
    </location>
</feature>
<evidence type="ECO:0000313" key="9">
    <source>
        <dbReference type="Proteomes" id="UP000178606"/>
    </source>
</evidence>
<keyword evidence="3 7" id="KW-0812">Transmembrane</keyword>
<keyword evidence="4 7" id="KW-1133">Transmembrane helix</keyword>
<feature type="transmembrane region" description="Helical" evidence="7">
    <location>
        <begin position="49"/>
        <end position="71"/>
    </location>
</feature>
<evidence type="ECO:0000256" key="6">
    <source>
        <dbReference type="SAM" id="MobiDB-lite"/>
    </source>
</evidence>
<feature type="region of interest" description="Disordered" evidence="6">
    <location>
        <begin position="240"/>
        <end position="259"/>
    </location>
</feature>
<keyword evidence="2" id="KW-1003">Cell membrane</keyword>